<organism evidence="1 2">
    <name type="scientific">Faecalibacillus faecis</name>
    <dbReference type="NCBI Taxonomy" id="1982628"/>
    <lineage>
        <taxon>Bacteria</taxon>
        <taxon>Bacillati</taxon>
        <taxon>Bacillota</taxon>
        <taxon>Erysipelotrichia</taxon>
        <taxon>Erysipelotrichales</taxon>
        <taxon>Coprobacillaceae</taxon>
        <taxon>Faecalibacillus</taxon>
    </lineage>
</organism>
<accession>A0AAW4VV63</accession>
<evidence type="ECO:0000313" key="2">
    <source>
        <dbReference type="Proteomes" id="UP001198439"/>
    </source>
</evidence>
<feature type="non-terminal residue" evidence="1">
    <location>
        <position position="1"/>
    </location>
</feature>
<dbReference type="Proteomes" id="UP001198439">
    <property type="component" value="Unassembled WGS sequence"/>
</dbReference>
<proteinExistence type="predicted"/>
<evidence type="ECO:0000313" key="1">
    <source>
        <dbReference type="EMBL" id="MCB8611582.1"/>
    </source>
</evidence>
<comment type="caution">
    <text evidence="1">The sequence shown here is derived from an EMBL/GenBank/DDBJ whole genome shotgun (WGS) entry which is preliminary data.</text>
</comment>
<dbReference type="RefSeq" id="WP_227280165.1">
    <property type="nucleotide sequence ID" value="NZ_JAJDKZ010000171.1"/>
</dbReference>
<gene>
    <name evidence="1" type="ORF">LJD69_13395</name>
</gene>
<sequence length="87" mass="10223">IQTLTYKAENGLCVKYNKDADVKYVISDDSALTPLEEYVEEYKKLMDQLYKEGKVNNWASRELLMKYMYDHGNGYMPVDSSFLKSKY</sequence>
<name>A0AAW4VV63_9FIRM</name>
<protein>
    <submittedName>
        <fullName evidence="1">Uncharacterized protein</fullName>
    </submittedName>
</protein>
<dbReference type="AlphaFoldDB" id="A0AAW4VV63"/>
<dbReference type="EMBL" id="JAJDKZ010000171">
    <property type="protein sequence ID" value="MCB8611582.1"/>
    <property type="molecule type" value="Genomic_DNA"/>
</dbReference>
<reference evidence="1" key="1">
    <citation type="submission" date="2021-10" db="EMBL/GenBank/DDBJ databases">
        <title>Collection of gut derived symbiotic bacterial strains cultured from healthy donors.</title>
        <authorList>
            <person name="Lin H."/>
            <person name="Littmann E."/>
            <person name="Kohout C."/>
            <person name="Pamer E.G."/>
        </authorList>
    </citation>
    <scope>NUCLEOTIDE SEQUENCE</scope>
    <source>
        <strain evidence="1">DFI.4.48</strain>
    </source>
</reference>
<feature type="non-terminal residue" evidence="1">
    <location>
        <position position="87"/>
    </location>
</feature>